<reference evidence="1" key="1">
    <citation type="submission" date="2018-10" db="EMBL/GenBank/DDBJ databases">
        <authorList>
            <person name="Gruber-Vodicka H."/>
            <person name="Jaeckle O."/>
        </authorList>
    </citation>
    <scope>NUCLEOTIDE SEQUENCE</scope>
</reference>
<name>A0A484H6M6_9ZZZZ</name>
<dbReference type="EMBL" id="LR026963">
    <property type="protein sequence ID" value="VBB69796.1"/>
    <property type="molecule type" value="Genomic_DNA"/>
</dbReference>
<accession>A0A484H6M6</accession>
<dbReference type="AlphaFoldDB" id="A0A484H6M6"/>
<organism evidence="1">
    <name type="scientific">invertebrate metagenome</name>
    <dbReference type="NCBI Taxonomy" id="1711999"/>
    <lineage>
        <taxon>unclassified sequences</taxon>
        <taxon>metagenomes</taxon>
        <taxon>organismal metagenomes</taxon>
    </lineage>
</organism>
<sequence length="66" mass="6875">MCLANSGDAESLYTQAGLSWISGVVGTHLLPDRETTGIIILLPVSLLECLQAYDSTSSGSSMACEP</sequence>
<proteinExistence type="predicted"/>
<evidence type="ECO:0000313" key="1">
    <source>
        <dbReference type="EMBL" id="VBB69796.1"/>
    </source>
</evidence>
<protein>
    <submittedName>
        <fullName evidence="1">Uncharacterized protein</fullName>
    </submittedName>
</protein>
<gene>
    <name evidence="1" type="ORF">RIEGSTA812A_PEG_1269</name>
</gene>